<organism evidence="2 3">
    <name type="scientific">Kutzneria kofuensis</name>
    <dbReference type="NCBI Taxonomy" id="103725"/>
    <lineage>
        <taxon>Bacteria</taxon>
        <taxon>Bacillati</taxon>
        <taxon>Actinomycetota</taxon>
        <taxon>Actinomycetes</taxon>
        <taxon>Pseudonocardiales</taxon>
        <taxon>Pseudonocardiaceae</taxon>
        <taxon>Kutzneria</taxon>
    </lineage>
</organism>
<dbReference type="AlphaFoldDB" id="A0A7W9NIT9"/>
<dbReference type="Gene3D" id="2.40.260.10">
    <property type="entry name" value="Sortase"/>
    <property type="match status" value="1"/>
</dbReference>
<evidence type="ECO:0000256" key="1">
    <source>
        <dbReference type="ARBA" id="ARBA00022801"/>
    </source>
</evidence>
<keyword evidence="1" id="KW-0378">Hydrolase</keyword>
<dbReference type="Pfam" id="PF04203">
    <property type="entry name" value="Sortase"/>
    <property type="match status" value="1"/>
</dbReference>
<dbReference type="CDD" id="cd05829">
    <property type="entry name" value="Sortase_F"/>
    <property type="match status" value="1"/>
</dbReference>
<dbReference type="InterPro" id="IPR023365">
    <property type="entry name" value="Sortase_dom-sf"/>
</dbReference>
<protein>
    <submittedName>
        <fullName evidence="2">Sortase (Surface protein transpeptidase)</fullName>
    </submittedName>
</protein>
<reference evidence="2 3" key="1">
    <citation type="submission" date="2020-08" db="EMBL/GenBank/DDBJ databases">
        <title>Sequencing the genomes of 1000 actinobacteria strains.</title>
        <authorList>
            <person name="Klenk H.-P."/>
        </authorList>
    </citation>
    <scope>NUCLEOTIDE SEQUENCE [LARGE SCALE GENOMIC DNA]</scope>
    <source>
        <strain evidence="2 3">DSM 43851</strain>
    </source>
</reference>
<dbReference type="NCBIfam" id="NF033748">
    <property type="entry name" value="class_F_sortase"/>
    <property type="match status" value="1"/>
</dbReference>
<name>A0A7W9NIT9_9PSEU</name>
<dbReference type="InterPro" id="IPR042001">
    <property type="entry name" value="Sortase_F"/>
</dbReference>
<sequence>MDIPKIGAHSTLVQLGLNADKTIEVPPVSTPMQAGWYKLGPTPGEIGPAVILGHVDGDKQAGIFFRLHELAAGDKISVARQDGSTATFTVQKVERDPKNSFPTDAVYGDTSTADLRVITCGGAFDTKAHSYVDNIIVFATLDRA</sequence>
<dbReference type="EMBL" id="JACHIR010000001">
    <property type="protein sequence ID" value="MBB5893483.1"/>
    <property type="molecule type" value="Genomic_DNA"/>
</dbReference>
<proteinExistence type="predicted"/>
<dbReference type="InterPro" id="IPR005754">
    <property type="entry name" value="Sortase"/>
</dbReference>
<gene>
    <name evidence="2" type="ORF">BJ998_004679</name>
</gene>
<dbReference type="GO" id="GO:0016787">
    <property type="term" value="F:hydrolase activity"/>
    <property type="evidence" value="ECO:0007669"/>
    <property type="project" value="UniProtKB-KW"/>
</dbReference>
<accession>A0A7W9NIT9</accession>
<evidence type="ECO:0000313" key="3">
    <source>
        <dbReference type="Proteomes" id="UP000585638"/>
    </source>
</evidence>
<dbReference type="SUPFAM" id="SSF63817">
    <property type="entry name" value="Sortase"/>
    <property type="match status" value="1"/>
</dbReference>
<evidence type="ECO:0000313" key="2">
    <source>
        <dbReference type="EMBL" id="MBB5893483.1"/>
    </source>
</evidence>
<comment type="caution">
    <text evidence="2">The sequence shown here is derived from an EMBL/GenBank/DDBJ whole genome shotgun (WGS) entry which is preliminary data.</text>
</comment>
<keyword evidence="3" id="KW-1185">Reference proteome</keyword>
<dbReference type="Proteomes" id="UP000585638">
    <property type="component" value="Unassembled WGS sequence"/>
</dbReference>